<comment type="caution">
    <text evidence="9">The sequence shown here is derived from an EMBL/GenBank/DDBJ whole genome shotgun (WGS) entry which is preliminary data.</text>
</comment>
<proteinExistence type="inferred from homology"/>
<comment type="pathway">
    <text evidence="1 7">Cell wall biogenesis; peptidoglycan biosynthesis.</text>
</comment>
<dbReference type="Proteomes" id="UP001229244">
    <property type="component" value="Unassembled WGS sequence"/>
</dbReference>
<evidence type="ECO:0000256" key="1">
    <source>
        <dbReference type="ARBA" id="ARBA00004752"/>
    </source>
</evidence>
<evidence type="ECO:0000313" key="10">
    <source>
        <dbReference type="Proteomes" id="UP001229244"/>
    </source>
</evidence>
<dbReference type="RefSeq" id="WP_306885877.1">
    <property type="nucleotide sequence ID" value="NZ_JAUSUL010000002.1"/>
</dbReference>
<dbReference type="Pfam" id="PF01471">
    <property type="entry name" value="PG_binding_1"/>
    <property type="match status" value="1"/>
</dbReference>
<protein>
    <submittedName>
        <fullName evidence="9">Murein L,D-transpeptidase YcbB/YkuD</fullName>
    </submittedName>
</protein>
<feature type="domain" description="L,D-TPase catalytic" evidence="8">
    <location>
        <begin position="205"/>
        <end position="381"/>
    </location>
</feature>
<dbReference type="GO" id="GO:0008360">
    <property type="term" value="P:regulation of cell shape"/>
    <property type="evidence" value="ECO:0007669"/>
    <property type="project" value="UniProtKB-UniRule"/>
</dbReference>
<keyword evidence="10" id="KW-1185">Reference proteome</keyword>
<dbReference type="SUPFAM" id="SSF141523">
    <property type="entry name" value="L,D-transpeptidase catalytic domain-like"/>
    <property type="match status" value="1"/>
</dbReference>
<dbReference type="InterPro" id="IPR036365">
    <property type="entry name" value="PGBD-like_sf"/>
</dbReference>
<dbReference type="PROSITE" id="PS52029">
    <property type="entry name" value="LD_TPASE"/>
    <property type="match status" value="1"/>
</dbReference>
<dbReference type="CDD" id="cd16913">
    <property type="entry name" value="YkuD_like"/>
    <property type="match status" value="1"/>
</dbReference>
<keyword evidence="4 7" id="KW-0133">Cell shape</keyword>
<evidence type="ECO:0000259" key="8">
    <source>
        <dbReference type="PROSITE" id="PS52029"/>
    </source>
</evidence>
<dbReference type="InterPro" id="IPR005490">
    <property type="entry name" value="LD_TPept_cat_dom"/>
</dbReference>
<dbReference type="GO" id="GO:0016740">
    <property type="term" value="F:transferase activity"/>
    <property type="evidence" value="ECO:0007669"/>
    <property type="project" value="UniProtKB-KW"/>
</dbReference>
<dbReference type="GO" id="GO:0071555">
    <property type="term" value="P:cell wall organization"/>
    <property type="evidence" value="ECO:0007669"/>
    <property type="project" value="UniProtKB-UniRule"/>
</dbReference>
<evidence type="ECO:0000256" key="7">
    <source>
        <dbReference type="PROSITE-ProRule" id="PRU01373"/>
    </source>
</evidence>
<dbReference type="SUPFAM" id="SSF47090">
    <property type="entry name" value="PGBD-like"/>
    <property type="match status" value="1"/>
</dbReference>
<dbReference type="Pfam" id="PF03734">
    <property type="entry name" value="YkuD"/>
    <property type="match status" value="1"/>
</dbReference>
<feature type="active site" description="Nucleophile" evidence="7">
    <location>
        <position position="356"/>
    </location>
</feature>
<dbReference type="GO" id="GO:0009252">
    <property type="term" value="P:peptidoglycan biosynthetic process"/>
    <property type="evidence" value="ECO:0007669"/>
    <property type="project" value="UniProtKB-KW"/>
</dbReference>
<dbReference type="InterPro" id="IPR002477">
    <property type="entry name" value="Peptidoglycan-bd-like"/>
</dbReference>
<dbReference type="Gene3D" id="2.40.440.10">
    <property type="entry name" value="L,D-transpeptidase catalytic domain-like"/>
    <property type="match status" value="1"/>
</dbReference>
<gene>
    <name evidence="9" type="ORF">J2S73_002509</name>
</gene>
<sequence length="433" mass="48016">MTLRAVFAGGSGAFAGARRLAVGAAVLVGLMVAGPVQEAAAQGSTPLQALQNYKVRAEWADKFDATLPAVNAVKSSSPTLSPETASYIEQAIQRYGQIVAQGGWPQVPPGEPTLRLGVKNAKVQVLRQRLMISGDLSQTAGSAQTFDSYVDAAVRRFQLRHGLNPDGVVDQATLNALNVPAQVRLRQLETNLVRVRSMSGYLGDRYVMVNIPAAEIEAVEDGRVRSRHTGVVGKVDRPSPVLSSKIHEINFNPYWTVPVSIIKKDLIPKMKEDPEYLTRNKIKIYRWGNTDEELMPTEIDWNTDEAAQYMFRQEPGEGNSLGTVKINFHNQHQVYLHDTPAKNLFGQDFRFHSSGCVRVQNVRELITWLLEGNDWTRAQVDETIRSGEQLDVPVKTQTAIYFSYITAWATADGVVHFRQDIYDRDGAEGLALR</sequence>
<evidence type="ECO:0000256" key="3">
    <source>
        <dbReference type="ARBA" id="ARBA00022679"/>
    </source>
</evidence>
<reference evidence="9" key="1">
    <citation type="submission" date="2023-07" db="EMBL/GenBank/DDBJ databases">
        <title>Genomic Encyclopedia of Type Strains, Phase IV (KMG-IV): sequencing the most valuable type-strain genomes for metagenomic binning, comparative biology and taxonomic classification.</title>
        <authorList>
            <person name="Goeker M."/>
        </authorList>
    </citation>
    <scope>NUCLEOTIDE SEQUENCE</scope>
    <source>
        <strain evidence="9">DSM 21202</strain>
    </source>
</reference>
<dbReference type="EMBL" id="JAUSUL010000002">
    <property type="protein sequence ID" value="MDQ0316052.1"/>
    <property type="molecule type" value="Genomic_DNA"/>
</dbReference>
<dbReference type="InterPro" id="IPR052905">
    <property type="entry name" value="LD-transpeptidase_YkuD-like"/>
</dbReference>
<comment type="similarity">
    <text evidence="2">Belongs to the YkuD family.</text>
</comment>
<dbReference type="AlphaFoldDB" id="A0AAE3VPS8"/>
<dbReference type="InterPro" id="IPR038063">
    <property type="entry name" value="Transpep_catalytic_dom"/>
</dbReference>
<keyword evidence="6 7" id="KW-0961">Cell wall biogenesis/degradation</keyword>
<feature type="active site" description="Proton donor/acceptor" evidence="7">
    <location>
        <position position="337"/>
    </location>
</feature>
<dbReference type="InterPro" id="IPR036366">
    <property type="entry name" value="PGBDSf"/>
</dbReference>
<evidence type="ECO:0000313" key="9">
    <source>
        <dbReference type="EMBL" id="MDQ0316052.1"/>
    </source>
</evidence>
<accession>A0AAE3VPS8</accession>
<keyword evidence="3" id="KW-0808">Transferase</keyword>
<dbReference type="PANTHER" id="PTHR41533">
    <property type="entry name" value="L,D-TRANSPEPTIDASE HI_1667-RELATED"/>
    <property type="match status" value="1"/>
</dbReference>
<dbReference type="GO" id="GO:0004180">
    <property type="term" value="F:carboxypeptidase activity"/>
    <property type="evidence" value="ECO:0007669"/>
    <property type="project" value="UniProtKB-ARBA"/>
</dbReference>
<dbReference type="PANTHER" id="PTHR41533:SF1">
    <property type="entry name" value="L,D-TRANSPEPTIDASE YCBB-RELATED"/>
    <property type="match status" value="1"/>
</dbReference>
<evidence type="ECO:0000256" key="4">
    <source>
        <dbReference type="ARBA" id="ARBA00022960"/>
    </source>
</evidence>
<evidence type="ECO:0000256" key="5">
    <source>
        <dbReference type="ARBA" id="ARBA00022984"/>
    </source>
</evidence>
<dbReference type="Gene3D" id="1.10.101.10">
    <property type="entry name" value="PGBD-like superfamily/PGBD"/>
    <property type="match status" value="1"/>
</dbReference>
<name>A0AAE3VPS8_9HYPH</name>
<evidence type="ECO:0000256" key="2">
    <source>
        <dbReference type="ARBA" id="ARBA00005992"/>
    </source>
</evidence>
<keyword evidence="5 7" id="KW-0573">Peptidoglycan synthesis</keyword>
<evidence type="ECO:0000256" key="6">
    <source>
        <dbReference type="ARBA" id="ARBA00023316"/>
    </source>
</evidence>
<organism evidence="9 10">
    <name type="scientific">Amorphus orientalis</name>
    <dbReference type="NCBI Taxonomy" id="649198"/>
    <lineage>
        <taxon>Bacteria</taxon>
        <taxon>Pseudomonadati</taxon>
        <taxon>Pseudomonadota</taxon>
        <taxon>Alphaproteobacteria</taxon>
        <taxon>Hyphomicrobiales</taxon>
        <taxon>Amorphaceae</taxon>
        <taxon>Amorphus</taxon>
    </lineage>
</organism>